<feature type="compositionally biased region" description="Polar residues" evidence="1">
    <location>
        <begin position="136"/>
        <end position="145"/>
    </location>
</feature>
<keyword evidence="3" id="KW-1185">Reference proteome</keyword>
<protein>
    <submittedName>
        <fullName evidence="2">Uncharacterized protein</fullName>
    </submittedName>
</protein>
<evidence type="ECO:0000313" key="3">
    <source>
        <dbReference type="Proteomes" id="UP001285441"/>
    </source>
</evidence>
<evidence type="ECO:0000256" key="1">
    <source>
        <dbReference type="SAM" id="MobiDB-lite"/>
    </source>
</evidence>
<dbReference type="Proteomes" id="UP001285441">
    <property type="component" value="Unassembled WGS sequence"/>
</dbReference>
<proteinExistence type="predicted"/>
<evidence type="ECO:0000313" key="2">
    <source>
        <dbReference type="EMBL" id="KAK3367709.1"/>
    </source>
</evidence>
<accession>A0AAE0N359</accession>
<feature type="compositionally biased region" description="Acidic residues" evidence="1">
    <location>
        <begin position="223"/>
        <end position="243"/>
    </location>
</feature>
<dbReference type="AlphaFoldDB" id="A0AAE0N359"/>
<reference evidence="2" key="1">
    <citation type="journal article" date="2023" name="Mol. Phylogenet. Evol.">
        <title>Genome-scale phylogeny and comparative genomics of the fungal order Sordariales.</title>
        <authorList>
            <person name="Hensen N."/>
            <person name="Bonometti L."/>
            <person name="Westerberg I."/>
            <person name="Brannstrom I.O."/>
            <person name="Guillou S."/>
            <person name="Cros-Aarteil S."/>
            <person name="Calhoun S."/>
            <person name="Haridas S."/>
            <person name="Kuo A."/>
            <person name="Mondo S."/>
            <person name="Pangilinan J."/>
            <person name="Riley R."/>
            <person name="LaButti K."/>
            <person name="Andreopoulos B."/>
            <person name="Lipzen A."/>
            <person name="Chen C."/>
            <person name="Yan M."/>
            <person name="Daum C."/>
            <person name="Ng V."/>
            <person name="Clum A."/>
            <person name="Steindorff A."/>
            <person name="Ohm R.A."/>
            <person name="Martin F."/>
            <person name="Silar P."/>
            <person name="Natvig D.O."/>
            <person name="Lalanne C."/>
            <person name="Gautier V."/>
            <person name="Ament-Velasquez S.L."/>
            <person name="Kruys A."/>
            <person name="Hutchinson M.I."/>
            <person name="Powell A.J."/>
            <person name="Barry K."/>
            <person name="Miller A.N."/>
            <person name="Grigoriev I.V."/>
            <person name="Debuchy R."/>
            <person name="Gladieux P."/>
            <person name="Hiltunen Thoren M."/>
            <person name="Johannesson H."/>
        </authorList>
    </citation>
    <scope>NUCLEOTIDE SEQUENCE</scope>
    <source>
        <strain evidence="2">CBS 232.78</strain>
    </source>
</reference>
<reference evidence="2" key="2">
    <citation type="submission" date="2023-06" db="EMBL/GenBank/DDBJ databases">
        <authorList>
            <consortium name="Lawrence Berkeley National Laboratory"/>
            <person name="Haridas S."/>
            <person name="Hensen N."/>
            <person name="Bonometti L."/>
            <person name="Westerberg I."/>
            <person name="Brannstrom I.O."/>
            <person name="Guillou S."/>
            <person name="Cros-Aarteil S."/>
            <person name="Calhoun S."/>
            <person name="Kuo A."/>
            <person name="Mondo S."/>
            <person name="Pangilinan J."/>
            <person name="Riley R."/>
            <person name="LaButti K."/>
            <person name="Andreopoulos B."/>
            <person name="Lipzen A."/>
            <person name="Chen C."/>
            <person name="Yanf M."/>
            <person name="Daum C."/>
            <person name="Ng V."/>
            <person name="Clum A."/>
            <person name="Steindorff A."/>
            <person name="Ohm R."/>
            <person name="Martin F."/>
            <person name="Silar P."/>
            <person name="Natvig D."/>
            <person name="Lalanne C."/>
            <person name="Gautier V."/>
            <person name="Ament-velasquez S.L."/>
            <person name="Kruys A."/>
            <person name="Hutchinson M.I."/>
            <person name="Powell A.J."/>
            <person name="Barry K."/>
            <person name="Miller A.N."/>
            <person name="Grigoriev I.V."/>
            <person name="Debuchy R."/>
            <person name="Gladieux P."/>
            <person name="Thoren M.H."/>
            <person name="Johannesson H."/>
        </authorList>
    </citation>
    <scope>NUCLEOTIDE SEQUENCE</scope>
    <source>
        <strain evidence="2">CBS 232.78</strain>
    </source>
</reference>
<feature type="region of interest" description="Disordered" evidence="1">
    <location>
        <begin position="136"/>
        <end position="171"/>
    </location>
</feature>
<comment type="caution">
    <text evidence="2">The sequence shown here is derived from an EMBL/GenBank/DDBJ whole genome shotgun (WGS) entry which is preliminary data.</text>
</comment>
<organism evidence="2 3">
    <name type="scientific">Podospora didyma</name>
    <dbReference type="NCBI Taxonomy" id="330526"/>
    <lineage>
        <taxon>Eukaryota</taxon>
        <taxon>Fungi</taxon>
        <taxon>Dikarya</taxon>
        <taxon>Ascomycota</taxon>
        <taxon>Pezizomycotina</taxon>
        <taxon>Sordariomycetes</taxon>
        <taxon>Sordariomycetidae</taxon>
        <taxon>Sordariales</taxon>
        <taxon>Podosporaceae</taxon>
        <taxon>Podospora</taxon>
    </lineage>
</organism>
<gene>
    <name evidence="2" type="ORF">B0H63DRAFT_535760</name>
</gene>
<dbReference type="EMBL" id="JAULSW010000011">
    <property type="protein sequence ID" value="KAK3367709.1"/>
    <property type="molecule type" value="Genomic_DNA"/>
</dbReference>
<feature type="region of interest" description="Disordered" evidence="1">
    <location>
        <begin position="206"/>
        <end position="245"/>
    </location>
</feature>
<sequence>MTSSADKNWFLTPSQGFEPGKSLVLGQVLKNPRQPGDAVFSTASDLKLENSFSIWTQIRGAPLAAKVQSQKTRSAEGEWKLKTLESEMFVPDFKYVRQVLQAGDVPEETKWWRLNWSLYLVTGVRIARGASVWTSDADTSSTTLEGSGDGSAHNVPVSGGAGVTRSAENVRQTTVEETSDFVYAYRLHEIRWIPCVSKKVATFGDTQATGGHGGEEAGLNPDEQAELDEMEADEEDQEVEGYDIEGLVPIAGYDGMVE</sequence>
<name>A0AAE0N359_9PEZI</name>